<organism evidence="2 5">
    <name type="scientific">Sporolactobacillus terrae</name>
    <dbReference type="NCBI Taxonomy" id="269673"/>
    <lineage>
        <taxon>Bacteria</taxon>
        <taxon>Bacillati</taxon>
        <taxon>Bacillota</taxon>
        <taxon>Bacilli</taxon>
        <taxon>Bacillales</taxon>
        <taxon>Sporolactobacillaceae</taxon>
        <taxon>Sporolactobacillus</taxon>
    </lineage>
</organism>
<evidence type="ECO:0000259" key="1">
    <source>
        <dbReference type="Pfam" id="PF12652"/>
    </source>
</evidence>
<dbReference type="EMBL" id="CP025688">
    <property type="protein sequence ID" value="QAA22634.1"/>
    <property type="molecule type" value="Genomic_DNA"/>
</dbReference>
<dbReference type="Proteomes" id="UP000326951">
    <property type="component" value="Chromosome"/>
</dbReference>
<feature type="domain" description="Protein CotJB" evidence="1">
    <location>
        <begin position="15"/>
        <end position="88"/>
    </location>
</feature>
<dbReference type="EMBL" id="AP021853">
    <property type="protein sequence ID" value="BBN98961.1"/>
    <property type="molecule type" value="Genomic_DNA"/>
</dbReference>
<evidence type="ECO:0000313" key="5">
    <source>
        <dbReference type="Proteomes" id="UP000326951"/>
    </source>
</evidence>
<keyword evidence="2" id="KW-0946">Virion</keyword>
<protein>
    <submittedName>
        <fullName evidence="2">Spore coat protein CotJB</fullName>
    </submittedName>
</protein>
<dbReference type="InterPro" id="IPR016571">
    <property type="entry name" value="Spore_coat_assembly_CotJB"/>
</dbReference>
<evidence type="ECO:0000313" key="3">
    <source>
        <dbReference type="EMBL" id="QAA22634.1"/>
    </source>
</evidence>
<accession>A0A410D974</accession>
<evidence type="ECO:0000313" key="2">
    <source>
        <dbReference type="EMBL" id="BBN98961.1"/>
    </source>
</evidence>
<keyword evidence="4" id="KW-1185">Reference proteome</keyword>
<evidence type="ECO:0000313" key="4">
    <source>
        <dbReference type="Proteomes" id="UP000285882"/>
    </source>
</evidence>
<dbReference type="AlphaFoldDB" id="A0A410D974"/>
<sequence>MADSTPVPESYYPDLKALQAIDFTLVELNLYLDTHPNDLEALKQFNSAAKKSAELRENFEARYGPLQNFGHSLSAYPWKWKDTPWPWQV</sequence>
<dbReference type="Proteomes" id="UP000285882">
    <property type="component" value="Chromosome"/>
</dbReference>
<reference evidence="2 5" key="2">
    <citation type="submission" date="2019-09" db="EMBL/GenBank/DDBJ databases">
        <title>Complete genome sequence of Sporolactobacillus terrae 70-3.</title>
        <authorList>
            <person name="Tanaka N."/>
            <person name="Shiwa Y."/>
            <person name="Fujita N."/>
            <person name="Tanasupawat S."/>
        </authorList>
    </citation>
    <scope>NUCLEOTIDE SEQUENCE [LARGE SCALE GENOMIC DNA]</scope>
    <source>
        <strain evidence="2 5">70-3</strain>
    </source>
</reference>
<keyword evidence="2" id="KW-0167">Capsid protein</keyword>
<proteinExistence type="predicted"/>
<dbReference type="RefSeq" id="WP_028976296.1">
    <property type="nucleotide sequence ID" value="NZ_AP021853.1"/>
</dbReference>
<dbReference type="STRING" id="1449983.GCA_000647835_03006"/>
<name>A0A410D974_9BACL</name>
<dbReference type="Pfam" id="PF12652">
    <property type="entry name" value="CotJB"/>
    <property type="match status" value="1"/>
</dbReference>
<dbReference type="InterPro" id="IPR024207">
    <property type="entry name" value="CotJB_dom"/>
</dbReference>
<gene>
    <name evidence="3" type="ORF">C0674_08335</name>
    <name evidence="2" type="ORF">St703_16660</name>
</gene>
<dbReference type="PIRSF" id="PIRSF010606">
    <property type="entry name" value="Spore_coat_CotJB"/>
    <property type="match status" value="1"/>
</dbReference>
<reference evidence="3 4" key="1">
    <citation type="submission" date="2018-01" db="EMBL/GenBank/DDBJ databases">
        <title>Complete genome sequencing of Sporolactobacillus terrae DLG3.</title>
        <authorList>
            <person name="Nam Y.-D."/>
            <person name="Kang J."/>
            <person name="Chung W.-H."/>
        </authorList>
    </citation>
    <scope>NUCLEOTIDE SEQUENCE [LARGE SCALE GENOMIC DNA]</scope>
    <source>
        <strain evidence="3 4">DLG3</strain>
    </source>
</reference>